<evidence type="ECO:0000256" key="2">
    <source>
        <dbReference type="SAM" id="Phobius"/>
    </source>
</evidence>
<feature type="compositionally biased region" description="Low complexity" evidence="1">
    <location>
        <begin position="119"/>
        <end position="128"/>
    </location>
</feature>
<dbReference type="AlphaFoldDB" id="A0AB33JSN7"/>
<keyword evidence="2" id="KW-0812">Transmembrane</keyword>
<evidence type="ECO:0000256" key="1">
    <source>
        <dbReference type="SAM" id="MobiDB-lite"/>
    </source>
</evidence>
<evidence type="ECO:0000313" key="3">
    <source>
        <dbReference type="EMBL" id="BFP44319.1"/>
    </source>
</evidence>
<name>A0AB33JSN7_9ACTN</name>
<feature type="transmembrane region" description="Helical" evidence="2">
    <location>
        <begin position="37"/>
        <end position="58"/>
    </location>
</feature>
<accession>A0AB33JSN7</accession>
<gene>
    <name evidence="3" type="ORF">KCMC57_06870</name>
</gene>
<keyword evidence="2" id="KW-0472">Membrane</keyword>
<sequence>MNHGMEPEQTAGQAAEQDAVQLTDEQRAAKAAQGRRLLLGISGGVCLLVFALAGGMLLTGSHGAAPAVPATSPSAPAGAPSAEPASPTPSAESPAPATPSADSPSPTPAQTSPAPPTPAKAVSAKPSATRPPQPTPPPRPEPTLPVRPATCPPGQYPVWSGCVTLPAPVTTFPLPPLPPQPTFTPS</sequence>
<reference evidence="3" key="1">
    <citation type="submission" date="2024-07" db="EMBL/GenBank/DDBJ databases">
        <title>Complete genome sequences of cellulolytic bacteria, Kitasatospora sp. CMC57 and Streptomyces sp. CMC78, isolated from Japanese agricultural soil.</title>
        <authorList>
            <person name="Hashimoto T."/>
            <person name="Ito M."/>
            <person name="Iwamoto M."/>
            <person name="Fukahori D."/>
            <person name="Shoda T."/>
            <person name="Sakoda M."/>
            <person name="Morohoshi T."/>
            <person name="Mitsuboshi M."/>
            <person name="Nishizawa T."/>
        </authorList>
    </citation>
    <scope>NUCLEOTIDE SEQUENCE</scope>
    <source>
        <strain evidence="3">CMC57</strain>
    </source>
</reference>
<feature type="region of interest" description="Disordered" evidence="1">
    <location>
        <begin position="63"/>
        <end position="158"/>
    </location>
</feature>
<feature type="compositionally biased region" description="Low complexity" evidence="1">
    <location>
        <begin position="64"/>
        <end position="112"/>
    </location>
</feature>
<feature type="region of interest" description="Disordered" evidence="1">
    <location>
        <begin position="1"/>
        <end position="21"/>
    </location>
</feature>
<feature type="compositionally biased region" description="Pro residues" evidence="1">
    <location>
        <begin position="129"/>
        <end position="155"/>
    </location>
</feature>
<keyword evidence="2" id="KW-1133">Transmembrane helix</keyword>
<organism evidence="3">
    <name type="scientific">Kitasatospora sp. CMC57</name>
    <dbReference type="NCBI Taxonomy" id="3231513"/>
    <lineage>
        <taxon>Bacteria</taxon>
        <taxon>Bacillati</taxon>
        <taxon>Actinomycetota</taxon>
        <taxon>Actinomycetes</taxon>
        <taxon>Kitasatosporales</taxon>
        <taxon>Streptomycetaceae</taxon>
        <taxon>Kitasatospora</taxon>
    </lineage>
</organism>
<dbReference type="EMBL" id="AP035881">
    <property type="protein sequence ID" value="BFP44319.1"/>
    <property type="molecule type" value="Genomic_DNA"/>
</dbReference>
<proteinExistence type="predicted"/>
<protein>
    <submittedName>
        <fullName evidence="3">Uncharacterized protein</fullName>
    </submittedName>
</protein>